<organism evidence="7 8">
    <name type="scientific">Nadsonia fulvescens var. elongata DSM 6958</name>
    <dbReference type="NCBI Taxonomy" id="857566"/>
    <lineage>
        <taxon>Eukaryota</taxon>
        <taxon>Fungi</taxon>
        <taxon>Dikarya</taxon>
        <taxon>Ascomycota</taxon>
        <taxon>Saccharomycotina</taxon>
        <taxon>Dipodascomycetes</taxon>
        <taxon>Dipodascales</taxon>
        <taxon>Dipodascales incertae sedis</taxon>
        <taxon>Nadsonia</taxon>
    </lineage>
</organism>
<dbReference type="InterPro" id="IPR017441">
    <property type="entry name" value="Protein_kinase_ATP_BS"/>
</dbReference>
<dbReference type="PROSITE" id="PS00107">
    <property type="entry name" value="PROTEIN_KINASE_ATP"/>
    <property type="match status" value="1"/>
</dbReference>
<dbReference type="InterPro" id="IPR008984">
    <property type="entry name" value="SMAD_FHA_dom_sf"/>
</dbReference>
<dbReference type="SMART" id="SM00240">
    <property type="entry name" value="FHA"/>
    <property type="match status" value="1"/>
</dbReference>
<dbReference type="Gene3D" id="2.60.200.20">
    <property type="match status" value="1"/>
</dbReference>
<dbReference type="Proteomes" id="UP000095009">
    <property type="component" value="Unassembled WGS sequence"/>
</dbReference>
<proteinExistence type="inferred from homology"/>
<keyword evidence="7" id="KW-0808">Transferase</keyword>
<dbReference type="InterPro" id="IPR000719">
    <property type="entry name" value="Prot_kinase_dom"/>
</dbReference>
<dbReference type="InterPro" id="IPR008271">
    <property type="entry name" value="Ser/Thr_kinase_AS"/>
</dbReference>
<evidence type="ECO:0000256" key="4">
    <source>
        <dbReference type="PROSITE-ProRule" id="PRU10141"/>
    </source>
</evidence>
<comment type="similarity">
    <text evidence="1">Belongs to the protein kinase superfamily. CAMK Ser/Thr protein kinase family. CHEK2 subfamily.</text>
</comment>
<dbReference type="GO" id="GO:0004672">
    <property type="term" value="F:protein kinase activity"/>
    <property type="evidence" value="ECO:0007669"/>
    <property type="project" value="InterPro"/>
</dbReference>
<feature type="binding site" evidence="4">
    <location>
        <position position="194"/>
    </location>
    <ligand>
        <name>ATP</name>
        <dbReference type="ChEBI" id="CHEBI:30616"/>
    </ligand>
</feature>
<evidence type="ECO:0000256" key="3">
    <source>
        <dbReference type="ARBA" id="ARBA00022840"/>
    </source>
</evidence>
<dbReference type="CDD" id="cd22670">
    <property type="entry name" value="FHA_MEK1-like"/>
    <property type="match status" value="1"/>
</dbReference>
<dbReference type="SMART" id="SM00220">
    <property type="entry name" value="S_TKc"/>
    <property type="match status" value="1"/>
</dbReference>
<feature type="domain" description="Protein kinase" evidence="6">
    <location>
        <begin position="165"/>
        <end position="537"/>
    </location>
</feature>
<dbReference type="EMBL" id="KV454406">
    <property type="protein sequence ID" value="ODQ68241.1"/>
    <property type="molecule type" value="Genomic_DNA"/>
</dbReference>
<dbReference type="STRING" id="857566.A0A1E3PS39"/>
<accession>A0A1E3PS39</accession>
<dbReference type="GO" id="GO:0005524">
    <property type="term" value="F:ATP binding"/>
    <property type="evidence" value="ECO:0007669"/>
    <property type="project" value="UniProtKB-UniRule"/>
</dbReference>
<feature type="domain" description="FHA" evidence="5">
    <location>
        <begin position="60"/>
        <end position="114"/>
    </location>
</feature>
<name>A0A1E3PS39_9ASCO</name>
<dbReference type="Pfam" id="PF00498">
    <property type="entry name" value="FHA"/>
    <property type="match status" value="1"/>
</dbReference>
<reference evidence="7 8" key="1">
    <citation type="journal article" date="2016" name="Proc. Natl. Acad. Sci. U.S.A.">
        <title>Comparative genomics of biotechnologically important yeasts.</title>
        <authorList>
            <person name="Riley R."/>
            <person name="Haridas S."/>
            <person name="Wolfe K.H."/>
            <person name="Lopes M.R."/>
            <person name="Hittinger C.T."/>
            <person name="Goeker M."/>
            <person name="Salamov A.A."/>
            <person name="Wisecaver J.H."/>
            <person name="Long T.M."/>
            <person name="Calvey C.H."/>
            <person name="Aerts A.L."/>
            <person name="Barry K.W."/>
            <person name="Choi C."/>
            <person name="Clum A."/>
            <person name="Coughlan A.Y."/>
            <person name="Deshpande S."/>
            <person name="Douglass A.P."/>
            <person name="Hanson S.J."/>
            <person name="Klenk H.-P."/>
            <person name="LaButti K.M."/>
            <person name="Lapidus A."/>
            <person name="Lindquist E.A."/>
            <person name="Lipzen A.M."/>
            <person name="Meier-Kolthoff J.P."/>
            <person name="Ohm R.A."/>
            <person name="Otillar R.P."/>
            <person name="Pangilinan J.L."/>
            <person name="Peng Y."/>
            <person name="Rokas A."/>
            <person name="Rosa C.A."/>
            <person name="Scheuner C."/>
            <person name="Sibirny A.A."/>
            <person name="Slot J.C."/>
            <person name="Stielow J.B."/>
            <person name="Sun H."/>
            <person name="Kurtzman C.P."/>
            <person name="Blackwell M."/>
            <person name="Grigoriev I.V."/>
            <person name="Jeffries T.W."/>
        </authorList>
    </citation>
    <scope>NUCLEOTIDE SEQUENCE [LARGE SCALE GENOMIC DNA]</scope>
    <source>
        <strain evidence="7 8">DSM 6958</strain>
    </source>
</reference>
<dbReference type="PROSITE" id="PS00108">
    <property type="entry name" value="PROTEIN_KINASE_ST"/>
    <property type="match status" value="1"/>
</dbReference>
<dbReference type="InterPro" id="IPR000253">
    <property type="entry name" value="FHA_dom"/>
</dbReference>
<evidence type="ECO:0000313" key="7">
    <source>
        <dbReference type="EMBL" id="ODQ68241.1"/>
    </source>
</evidence>
<dbReference type="SUPFAM" id="SSF56112">
    <property type="entry name" value="Protein kinase-like (PK-like)"/>
    <property type="match status" value="1"/>
</dbReference>
<dbReference type="AlphaFoldDB" id="A0A1E3PS39"/>
<evidence type="ECO:0000256" key="1">
    <source>
        <dbReference type="ARBA" id="ARBA00005575"/>
    </source>
</evidence>
<dbReference type="OrthoDB" id="74764at2759"/>
<keyword evidence="7" id="KW-0418">Kinase</keyword>
<dbReference type="PROSITE" id="PS50011">
    <property type="entry name" value="PROTEIN_KINASE_DOM"/>
    <property type="match status" value="1"/>
</dbReference>
<dbReference type="Gene3D" id="1.10.510.10">
    <property type="entry name" value="Transferase(Phosphotransferase) domain 1"/>
    <property type="match status" value="2"/>
</dbReference>
<evidence type="ECO:0000256" key="2">
    <source>
        <dbReference type="ARBA" id="ARBA00022741"/>
    </source>
</evidence>
<evidence type="ECO:0000259" key="6">
    <source>
        <dbReference type="PROSITE" id="PS50011"/>
    </source>
</evidence>
<gene>
    <name evidence="7" type="ORF">NADFUDRAFT_48891</name>
</gene>
<keyword evidence="3 4" id="KW-0067">ATP-binding</keyword>
<dbReference type="PANTHER" id="PTHR24347">
    <property type="entry name" value="SERINE/THREONINE-PROTEIN KINASE"/>
    <property type="match status" value="1"/>
</dbReference>
<keyword evidence="8" id="KW-1185">Reference proteome</keyword>
<keyword evidence="2 4" id="KW-0547">Nucleotide-binding</keyword>
<dbReference type="PROSITE" id="PS50006">
    <property type="entry name" value="FHA_DOMAIN"/>
    <property type="match status" value="1"/>
</dbReference>
<sequence length="555" mass="62918">MSQQKMVIMVKNTTTSTTKHKINFSANNSPEHFPEGTVGWIQVFQLGRIFAMPLKFDEQFFVGRSESCNLTLSHILVSQRHFKIFAINVDEKTIPLVYCTDLSLNGTFHNGKKIGTQKAVLLNDGDKLTIRPSTSFMFRMLPSFFEGRIVSMKPKTLCIGESIYTISSRVLGAGTYAKVLLAINLSTNEHVACKMIELLRKHPTSGLVKVSDITLKRSLHEVAILKEVHHPNIVGIRGFLHQDNKIFIFQDLITGGDLFSYLCEKGNLAEEDVLFICFQILKALSYLHSRRIAHRDLKLENILLSSPRSGARVILVDFGVAKKCEDQQTRMTTVIGTPEYCAPEVCMGSKIKKVNQGTGTLNNLISQYTKEATDNQNNLLKPIKTNFSQLPIKISKKACADSLLPLMHSDIKKLNISKVNRIGLDVFIKKEKGLLPAHRGYDYKVDIWSLGIILYKLFSGDSPFLTDRDQSNEENEKKYELPLPQKLYLRVQAGKFTMENPIWHTVSNEAKDFVTRLIKVNPEERLSVDECFDHPWINKRKGNLETLYKVHIESA</sequence>
<protein>
    <submittedName>
        <fullName evidence="7">Pkinase-domain-containing protein</fullName>
    </submittedName>
</protein>
<dbReference type="SUPFAM" id="SSF49879">
    <property type="entry name" value="SMAD/FHA domain"/>
    <property type="match status" value="1"/>
</dbReference>
<dbReference type="Pfam" id="PF00069">
    <property type="entry name" value="Pkinase"/>
    <property type="match status" value="2"/>
</dbReference>
<evidence type="ECO:0000313" key="8">
    <source>
        <dbReference type="Proteomes" id="UP000095009"/>
    </source>
</evidence>
<dbReference type="InterPro" id="IPR011009">
    <property type="entry name" value="Kinase-like_dom_sf"/>
</dbReference>
<evidence type="ECO:0000259" key="5">
    <source>
        <dbReference type="PROSITE" id="PS50006"/>
    </source>
</evidence>